<dbReference type="PROSITE" id="PS50905">
    <property type="entry name" value="FERRITIN_LIKE"/>
    <property type="match status" value="1"/>
</dbReference>
<evidence type="ECO:0000256" key="1">
    <source>
        <dbReference type="ARBA" id="ARBA00001970"/>
    </source>
</evidence>
<dbReference type="RefSeq" id="WP_344236825.1">
    <property type="nucleotide sequence ID" value="NZ_BAAAHH010000002.1"/>
</dbReference>
<protein>
    <submittedName>
        <fullName evidence="5">Ferritin-like domain-containing protein</fullName>
    </submittedName>
</protein>
<dbReference type="InterPro" id="IPR009078">
    <property type="entry name" value="Ferritin-like_SF"/>
</dbReference>
<keyword evidence="6" id="KW-1185">Reference proteome</keyword>
<dbReference type="InterPro" id="IPR012347">
    <property type="entry name" value="Ferritin-like"/>
</dbReference>
<dbReference type="Gene3D" id="1.20.1260.10">
    <property type="match status" value="1"/>
</dbReference>
<dbReference type="Pfam" id="PF00210">
    <property type="entry name" value="Ferritin"/>
    <property type="match status" value="1"/>
</dbReference>
<reference evidence="5 6" key="1">
    <citation type="journal article" date="2019" name="Int. J. Syst. Evol. Microbiol.">
        <title>The Global Catalogue of Microorganisms (GCM) 10K type strain sequencing project: providing services to taxonomists for standard genome sequencing and annotation.</title>
        <authorList>
            <consortium name="The Broad Institute Genomics Platform"/>
            <consortium name="The Broad Institute Genome Sequencing Center for Infectious Disease"/>
            <person name="Wu L."/>
            <person name="Ma J."/>
        </authorList>
    </citation>
    <scope>NUCLEOTIDE SEQUENCE [LARGE SCALE GENOMIC DNA]</scope>
    <source>
        <strain evidence="5 6">JCM 10696</strain>
    </source>
</reference>
<name>A0ABN1Q9R1_9ACTN</name>
<evidence type="ECO:0000313" key="5">
    <source>
        <dbReference type="EMBL" id="GAA0939606.1"/>
    </source>
</evidence>
<dbReference type="InterPro" id="IPR008331">
    <property type="entry name" value="Ferritin_DPS_dom"/>
</dbReference>
<accession>A0ABN1Q9R1</accession>
<evidence type="ECO:0000256" key="2">
    <source>
        <dbReference type="ARBA" id="ARBA00022434"/>
    </source>
</evidence>
<dbReference type="PANTHER" id="PTHR30295">
    <property type="entry name" value="BACTERIOFERRITIN"/>
    <property type="match status" value="1"/>
</dbReference>
<keyword evidence="3" id="KW-0408">Iron</keyword>
<proteinExistence type="predicted"/>
<evidence type="ECO:0000313" key="6">
    <source>
        <dbReference type="Proteomes" id="UP001500665"/>
    </source>
</evidence>
<dbReference type="InterPro" id="IPR009040">
    <property type="entry name" value="Ferritin-like_diiron"/>
</dbReference>
<evidence type="ECO:0000259" key="4">
    <source>
        <dbReference type="PROSITE" id="PS50905"/>
    </source>
</evidence>
<dbReference type="PANTHER" id="PTHR30295:SF1">
    <property type="entry name" value="DNA PROTECTION DURING STARVATION PROTEIN"/>
    <property type="match status" value="1"/>
</dbReference>
<comment type="cofactor">
    <cofactor evidence="1">
        <name>heme b</name>
        <dbReference type="ChEBI" id="CHEBI:60344"/>
    </cofactor>
</comment>
<dbReference type="Proteomes" id="UP001500665">
    <property type="component" value="Unassembled WGS sequence"/>
</dbReference>
<feature type="domain" description="Ferritin-like diiron" evidence="4">
    <location>
        <begin position="31"/>
        <end position="179"/>
    </location>
</feature>
<keyword evidence="2" id="KW-0409">Iron storage</keyword>
<comment type="caution">
    <text evidence="5">The sequence shown here is derived from an EMBL/GenBank/DDBJ whole genome shotgun (WGS) entry which is preliminary data.</text>
</comment>
<gene>
    <name evidence="5" type="ORF">GCM10009550_08260</name>
</gene>
<sequence length="179" mass="20179">MAKSSFSLDVSAIRERAREKMDSGPVTESYGRSTEQVIGVLNDVLATEIVCWMRYSQHAIAAVGIDRAQVVAEFQEHAEQERDHAMRAAERISQLGGSPDFDPATLAERSHTTYETFSEDDLRGMLKENLVAERIVIESYQEIIRWLSDGDVTTRRLMEHILAEEEEHADDLLDLLGGK</sequence>
<organism evidence="5 6">
    <name type="scientific">Actinocorallia libanotica</name>
    <dbReference type="NCBI Taxonomy" id="46162"/>
    <lineage>
        <taxon>Bacteria</taxon>
        <taxon>Bacillati</taxon>
        <taxon>Actinomycetota</taxon>
        <taxon>Actinomycetes</taxon>
        <taxon>Streptosporangiales</taxon>
        <taxon>Thermomonosporaceae</taxon>
        <taxon>Actinocorallia</taxon>
    </lineage>
</organism>
<evidence type="ECO:0000256" key="3">
    <source>
        <dbReference type="ARBA" id="ARBA00023004"/>
    </source>
</evidence>
<dbReference type="PIRSF" id="PIRSF018063">
    <property type="entry name" value="Ferrtn_UCP018063"/>
    <property type="match status" value="1"/>
</dbReference>
<dbReference type="InterPro" id="IPR014490">
    <property type="entry name" value="Dps-like"/>
</dbReference>
<dbReference type="EMBL" id="BAAAHH010000002">
    <property type="protein sequence ID" value="GAA0939606.1"/>
    <property type="molecule type" value="Genomic_DNA"/>
</dbReference>
<dbReference type="SUPFAM" id="SSF47240">
    <property type="entry name" value="Ferritin-like"/>
    <property type="match status" value="1"/>
</dbReference>